<reference evidence="2 3" key="1">
    <citation type="submission" date="2019-06" db="EMBL/GenBank/DDBJ databases">
        <title>Whole genome shotgun sequence of Cellulomonas uda NBRC 3747.</title>
        <authorList>
            <person name="Hosoyama A."/>
            <person name="Uohara A."/>
            <person name="Ohji S."/>
            <person name="Ichikawa N."/>
        </authorList>
    </citation>
    <scope>NUCLEOTIDE SEQUENCE [LARGE SCALE GENOMIC DNA]</scope>
    <source>
        <strain evidence="2 3">NBRC 3747</strain>
    </source>
</reference>
<comment type="caution">
    <text evidence="2">The sequence shown here is derived from an EMBL/GenBank/DDBJ whole genome shotgun (WGS) entry which is preliminary data.</text>
</comment>
<keyword evidence="1" id="KW-1133">Transmembrane helix</keyword>
<dbReference type="Proteomes" id="UP000315842">
    <property type="component" value="Unassembled WGS sequence"/>
</dbReference>
<keyword evidence="1" id="KW-0472">Membrane</keyword>
<feature type="transmembrane region" description="Helical" evidence="1">
    <location>
        <begin position="6"/>
        <end position="24"/>
    </location>
</feature>
<dbReference type="RefSeq" id="WP_094179438.1">
    <property type="nucleotide sequence ID" value="NZ_BJLP01000034.1"/>
</dbReference>
<dbReference type="EMBL" id="BJLP01000034">
    <property type="protein sequence ID" value="GEA81667.1"/>
    <property type="molecule type" value="Genomic_DNA"/>
</dbReference>
<gene>
    <name evidence="2" type="ORF">CUD01_21110</name>
</gene>
<name>A0A4Y3KCE8_CELUD</name>
<evidence type="ECO:0008006" key="4">
    <source>
        <dbReference type="Google" id="ProtNLM"/>
    </source>
</evidence>
<keyword evidence="3" id="KW-1185">Reference proteome</keyword>
<dbReference type="InterPro" id="IPR019675">
    <property type="entry name" value="DUF2550"/>
</dbReference>
<keyword evidence="1" id="KW-0812">Transmembrane</keyword>
<protein>
    <recommendedName>
        <fullName evidence="4">DUF2550 domain-containing protein</fullName>
    </recommendedName>
</protein>
<evidence type="ECO:0000256" key="1">
    <source>
        <dbReference type="SAM" id="Phobius"/>
    </source>
</evidence>
<evidence type="ECO:0000313" key="2">
    <source>
        <dbReference type="EMBL" id="GEA81667.1"/>
    </source>
</evidence>
<dbReference type="AlphaFoldDB" id="A0A4Y3KCE8"/>
<proteinExistence type="predicted"/>
<organism evidence="2 3">
    <name type="scientific">Cellulomonas uda</name>
    <dbReference type="NCBI Taxonomy" id="1714"/>
    <lineage>
        <taxon>Bacteria</taxon>
        <taxon>Bacillati</taxon>
        <taxon>Actinomycetota</taxon>
        <taxon>Actinomycetes</taxon>
        <taxon>Micrococcales</taxon>
        <taxon>Cellulomonadaceae</taxon>
        <taxon>Cellulomonas</taxon>
    </lineage>
</organism>
<dbReference type="Pfam" id="PF10739">
    <property type="entry name" value="DUF2550"/>
    <property type="match status" value="1"/>
</dbReference>
<accession>A0A4Y3KCE8</accession>
<sequence length="139" mass="15176">MHGGVVVAVVTVVLLALVTAALWLSRRHTLDRRVGSFRCALRHGTRWPGGVAQYGAASLYWWRSWSLAPRPARRWERESLAVVAKRQADVPGAPGDLVVTCRSRSAGRPVEFELLLSADAYAGLTSWIEATPSRVGSVI</sequence>
<evidence type="ECO:0000313" key="3">
    <source>
        <dbReference type="Proteomes" id="UP000315842"/>
    </source>
</evidence>